<organism evidence="5 6">
    <name type="scientific">Dreissena polymorpha</name>
    <name type="common">Zebra mussel</name>
    <name type="synonym">Mytilus polymorpha</name>
    <dbReference type="NCBI Taxonomy" id="45954"/>
    <lineage>
        <taxon>Eukaryota</taxon>
        <taxon>Metazoa</taxon>
        <taxon>Spiralia</taxon>
        <taxon>Lophotrochozoa</taxon>
        <taxon>Mollusca</taxon>
        <taxon>Bivalvia</taxon>
        <taxon>Autobranchia</taxon>
        <taxon>Heteroconchia</taxon>
        <taxon>Euheterodonta</taxon>
        <taxon>Imparidentia</taxon>
        <taxon>Neoheterodontei</taxon>
        <taxon>Myida</taxon>
        <taxon>Dreissenoidea</taxon>
        <taxon>Dreissenidae</taxon>
        <taxon>Dreissena</taxon>
    </lineage>
</organism>
<dbReference type="GO" id="GO:0000076">
    <property type="term" value="P:DNA replication checkpoint signaling"/>
    <property type="evidence" value="ECO:0007669"/>
    <property type="project" value="TreeGrafter"/>
</dbReference>
<reference evidence="5" key="2">
    <citation type="submission" date="2020-11" db="EMBL/GenBank/DDBJ databases">
        <authorList>
            <person name="McCartney M.A."/>
            <person name="Auch B."/>
            <person name="Kono T."/>
            <person name="Mallez S."/>
            <person name="Becker A."/>
            <person name="Gohl D.M."/>
            <person name="Silverstein K.A.T."/>
            <person name="Koren S."/>
            <person name="Bechman K.B."/>
            <person name="Herman A."/>
            <person name="Abrahante J.E."/>
            <person name="Garbe J."/>
        </authorList>
    </citation>
    <scope>NUCLEOTIDE SEQUENCE</scope>
    <source>
        <strain evidence="5">Duluth1</strain>
        <tissue evidence="5">Whole animal</tissue>
    </source>
</reference>
<dbReference type="PANTHER" id="PTHR22940">
    <property type="entry name" value="TIMEOUT/TIMELESS-2"/>
    <property type="match status" value="1"/>
</dbReference>
<protein>
    <recommendedName>
        <fullName evidence="4">Timeless N-terminal domain-containing protein</fullName>
    </recommendedName>
</protein>
<comment type="subcellular location">
    <subcellularLocation>
        <location evidence="1">Nucleus</location>
    </subcellularLocation>
</comment>
<keyword evidence="2" id="KW-0539">Nucleus</keyword>
<dbReference type="GO" id="GO:0043111">
    <property type="term" value="P:replication fork arrest"/>
    <property type="evidence" value="ECO:0007669"/>
    <property type="project" value="TreeGrafter"/>
</dbReference>
<evidence type="ECO:0000313" key="5">
    <source>
        <dbReference type="EMBL" id="KAH3702534.1"/>
    </source>
</evidence>
<keyword evidence="6" id="KW-1185">Reference proteome</keyword>
<dbReference type="AlphaFoldDB" id="A0A9D3YPJ4"/>
<evidence type="ECO:0000256" key="2">
    <source>
        <dbReference type="ARBA" id="ARBA00023242"/>
    </source>
</evidence>
<feature type="domain" description="Timeless N-terminal" evidence="4">
    <location>
        <begin position="21"/>
        <end position="190"/>
    </location>
</feature>
<dbReference type="Pfam" id="PF04821">
    <property type="entry name" value="TIMELESS"/>
    <property type="match status" value="1"/>
</dbReference>
<evidence type="ECO:0000256" key="3">
    <source>
        <dbReference type="ARBA" id="ARBA00023306"/>
    </source>
</evidence>
<dbReference type="Proteomes" id="UP000828390">
    <property type="component" value="Unassembled WGS sequence"/>
</dbReference>
<dbReference type="InterPro" id="IPR006906">
    <property type="entry name" value="Timeless_N"/>
</dbReference>
<evidence type="ECO:0000313" key="6">
    <source>
        <dbReference type="Proteomes" id="UP000828390"/>
    </source>
</evidence>
<proteinExistence type="predicted"/>
<reference evidence="5" key="1">
    <citation type="journal article" date="2019" name="bioRxiv">
        <title>The Genome of the Zebra Mussel, Dreissena polymorpha: A Resource for Invasive Species Research.</title>
        <authorList>
            <person name="McCartney M.A."/>
            <person name="Auch B."/>
            <person name="Kono T."/>
            <person name="Mallez S."/>
            <person name="Zhang Y."/>
            <person name="Obille A."/>
            <person name="Becker A."/>
            <person name="Abrahante J.E."/>
            <person name="Garbe J."/>
            <person name="Badalamenti J.P."/>
            <person name="Herman A."/>
            <person name="Mangelson H."/>
            <person name="Liachko I."/>
            <person name="Sullivan S."/>
            <person name="Sone E.D."/>
            <person name="Koren S."/>
            <person name="Silverstein K.A.T."/>
            <person name="Beckman K.B."/>
            <person name="Gohl D.M."/>
        </authorList>
    </citation>
    <scope>NUCLEOTIDE SEQUENCE</scope>
    <source>
        <strain evidence="5">Duluth1</strain>
        <tissue evidence="5">Whole animal</tissue>
    </source>
</reference>
<dbReference type="EMBL" id="JAIWYP010000015">
    <property type="protein sequence ID" value="KAH3702534.1"/>
    <property type="molecule type" value="Genomic_DNA"/>
</dbReference>
<dbReference type="GO" id="GO:0003677">
    <property type="term" value="F:DNA binding"/>
    <property type="evidence" value="ECO:0007669"/>
    <property type="project" value="TreeGrafter"/>
</dbReference>
<dbReference type="GO" id="GO:0031298">
    <property type="term" value="C:replication fork protection complex"/>
    <property type="evidence" value="ECO:0007669"/>
    <property type="project" value="TreeGrafter"/>
</dbReference>
<evidence type="ECO:0000256" key="1">
    <source>
        <dbReference type="ARBA" id="ARBA00004123"/>
    </source>
</evidence>
<dbReference type="InterPro" id="IPR044998">
    <property type="entry name" value="Timeless"/>
</dbReference>
<sequence>MTMHVELQAACSALGYQEGKQYVKEPDCLESVKDLIRFLKREDDTCDIRRQLGHAQIVQNDLIPILVHYTGDNTLWETVIRLLVNLTQPAFLCFKSHIPEEKTLRNNYLDLESHLQTMKEAFINEDVFAAITGKLGDLLKLDWEHRHEEHRLLIERLLILIRNVLHIPPNPDTEQRTDDDASVHDQVLCSPEHHVLMLFSDGVKLSDYHSGGRGFNARLELSIFTLMATRQKTNCECGNGSELFNGFWEGHVDARHAVASVSGP</sequence>
<comment type="caution">
    <text evidence="5">The sequence shown here is derived from an EMBL/GenBank/DDBJ whole genome shotgun (WGS) entry which is preliminary data.</text>
</comment>
<name>A0A9D3YPJ4_DREPO</name>
<dbReference type="GO" id="GO:0006281">
    <property type="term" value="P:DNA repair"/>
    <property type="evidence" value="ECO:0007669"/>
    <property type="project" value="TreeGrafter"/>
</dbReference>
<gene>
    <name evidence="5" type="ORF">DPMN_077558</name>
</gene>
<evidence type="ECO:0000259" key="4">
    <source>
        <dbReference type="Pfam" id="PF04821"/>
    </source>
</evidence>
<keyword evidence="3" id="KW-0131">Cell cycle</keyword>
<dbReference type="PANTHER" id="PTHR22940:SF4">
    <property type="entry name" value="PROTEIN TIMELESS HOMOLOG"/>
    <property type="match status" value="1"/>
</dbReference>
<accession>A0A9D3YPJ4</accession>